<dbReference type="Pfam" id="PF07228">
    <property type="entry name" value="SpoIIE"/>
    <property type="match status" value="1"/>
</dbReference>
<protein>
    <submittedName>
        <fullName evidence="3">Serine/threonine-protein phosphatase</fullName>
    </submittedName>
</protein>
<gene>
    <name evidence="3" type="ORF">HLB09_14375</name>
</gene>
<dbReference type="PANTHER" id="PTHR43156">
    <property type="entry name" value="STAGE II SPORULATION PROTEIN E-RELATED"/>
    <property type="match status" value="1"/>
</dbReference>
<organism evidence="3 4">
    <name type="scientific">Pseudokineococcus marinus</name>
    <dbReference type="NCBI Taxonomy" id="351215"/>
    <lineage>
        <taxon>Bacteria</taxon>
        <taxon>Bacillati</taxon>
        <taxon>Actinomycetota</taxon>
        <taxon>Actinomycetes</taxon>
        <taxon>Kineosporiales</taxon>
        <taxon>Kineosporiaceae</taxon>
        <taxon>Pseudokineococcus</taxon>
    </lineage>
</organism>
<comment type="caution">
    <text evidence="3">The sequence shown here is derived from an EMBL/GenBank/DDBJ whole genome shotgun (WGS) entry which is preliminary data.</text>
</comment>
<accession>A0A849BV34</accession>
<dbReference type="AlphaFoldDB" id="A0A849BV34"/>
<dbReference type="Proteomes" id="UP000555552">
    <property type="component" value="Unassembled WGS sequence"/>
</dbReference>
<feature type="domain" description="PPM-type phosphatase" evidence="2">
    <location>
        <begin position="1"/>
        <end position="192"/>
    </location>
</feature>
<dbReference type="SMART" id="SM00331">
    <property type="entry name" value="PP2C_SIG"/>
    <property type="match status" value="1"/>
</dbReference>
<evidence type="ECO:0000313" key="3">
    <source>
        <dbReference type="EMBL" id="NNH24254.1"/>
    </source>
</evidence>
<dbReference type="InterPro" id="IPR036457">
    <property type="entry name" value="PPM-type-like_dom_sf"/>
</dbReference>
<dbReference type="PANTHER" id="PTHR43156:SF2">
    <property type="entry name" value="STAGE II SPORULATION PROTEIN E"/>
    <property type="match status" value="1"/>
</dbReference>
<keyword evidence="1" id="KW-0378">Hydrolase</keyword>
<reference evidence="3 4" key="1">
    <citation type="submission" date="2020-05" db="EMBL/GenBank/DDBJ databases">
        <title>MicrobeNet Type strains.</title>
        <authorList>
            <person name="Nicholson A.C."/>
        </authorList>
    </citation>
    <scope>NUCLEOTIDE SEQUENCE [LARGE SCALE GENOMIC DNA]</scope>
    <source>
        <strain evidence="3 4">JCM 14547</strain>
    </source>
</reference>
<evidence type="ECO:0000313" key="4">
    <source>
        <dbReference type="Proteomes" id="UP000555552"/>
    </source>
</evidence>
<evidence type="ECO:0000259" key="2">
    <source>
        <dbReference type="SMART" id="SM00331"/>
    </source>
</evidence>
<dbReference type="SUPFAM" id="SSF81606">
    <property type="entry name" value="PP2C-like"/>
    <property type="match status" value="1"/>
</dbReference>
<name>A0A849BV34_9ACTN</name>
<dbReference type="InterPro" id="IPR001932">
    <property type="entry name" value="PPM-type_phosphatase-like_dom"/>
</dbReference>
<dbReference type="Gene3D" id="3.60.40.10">
    <property type="entry name" value="PPM-type phosphatase domain"/>
    <property type="match status" value="1"/>
</dbReference>
<keyword evidence="4" id="KW-1185">Reference proteome</keyword>
<evidence type="ECO:0000256" key="1">
    <source>
        <dbReference type="ARBA" id="ARBA00022801"/>
    </source>
</evidence>
<sequence length="193" mass="20081">MLGDVMGHDARASAVMGQLRVMARTTAWSFPDESPAQVLSRVDHAMAGLGVTSMATCVVARVETVPGTRPGAPVRHRLRWTSAGHPPPLLVRADGSAELLGQQPGVPLGVAPDAERTEAVVDLPPGATVLLYSDGLVERRGACLGARLRHLARAAGRRAGAPLGELVDAVVAEMLDDAGPARDDVALLAVRAR</sequence>
<proteinExistence type="predicted"/>
<dbReference type="InterPro" id="IPR052016">
    <property type="entry name" value="Bact_Sigma-Reg"/>
</dbReference>
<dbReference type="GO" id="GO:0016791">
    <property type="term" value="F:phosphatase activity"/>
    <property type="evidence" value="ECO:0007669"/>
    <property type="project" value="TreeGrafter"/>
</dbReference>
<dbReference type="EMBL" id="JABEMA010000297">
    <property type="protein sequence ID" value="NNH24254.1"/>
    <property type="molecule type" value="Genomic_DNA"/>
</dbReference>